<feature type="binding site" evidence="6">
    <location>
        <begin position="118"/>
        <end position="125"/>
    </location>
    <ligand>
        <name>ATP</name>
        <dbReference type="ChEBI" id="CHEBI:30616"/>
    </ligand>
</feature>
<evidence type="ECO:0000256" key="2">
    <source>
        <dbReference type="ARBA" id="ARBA00022741"/>
    </source>
</evidence>
<dbReference type="GO" id="GO:0008233">
    <property type="term" value="F:peptidase activity"/>
    <property type="evidence" value="ECO:0007669"/>
    <property type="project" value="UniProtKB-KW"/>
</dbReference>
<dbReference type="GO" id="GO:0016887">
    <property type="term" value="F:ATP hydrolysis activity"/>
    <property type="evidence" value="ECO:0007669"/>
    <property type="project" value="InterPro"/>
</dbReference>
<dbReference type="GO" id="GO:0051603">
    <property type="term" value="P:proteolysis involved in protein catabolic process"/>
    <property type="evidence" value="ECO:0007669"/>
    <property type="project" value="TreeGrafter"/>
</dbReference>
<comment type="subunit">
    <text evidence="6">Component of the ClpX-ClpP complex. Forms a hexameric ring that, in the presence of ATP, binds to fourteen ClpP subunits assembled into a disk-like structure with a central cavity, resembling the structure of eukaryotic proteasomes.</text>
</comment>
<evidence type="ECO:0000256" key="3">
    <source>
        <dbReference type="ARBA" id="ARBA00022833"/>
    </source>
</evidence>
<dbReference type="NCBIfam" id="NF003745">
    <property type="entry name" value="PRK05342.1"/>
    <property type="match status" value="1"/>
</dbReference>
<keyword evidence="2 6" id="KW-0547">Nucleotide-binding</keyword>
<dbReference type="GO" id="GO:0140662">
    <property type="term" value="F:ATP-dependent protein folding chaperone"/>
    <property type="evidence" value="ECO:0007669"/>
    <property type="project" value="InterPro"/>
</dbReference>
<feature type="binding site" evidence="6 7">
    <location>
        <position position="14"/>
    </location>
    <ligand>
        <name>Zn(2+)</name>
        <dbReference type="ChEBI" id="CHEBI:29105"/>
    </ligand>
</feature>
<dbReference type="InterPro" id="IPR059188">
    <property type="entry name" value="Znf_CLPX-like"/>
</dbReference>
<dbReference type="Pfam" id="PF10431">
    <property type="entry name" value="ClpB_D2-small"/>
    <property type="match status" value="1"/>
</dbReference>
<dbReference type="GO" id="GO:0005524">
    <property type="term" value="F:ATP binding"/>
    <property type="evidence" value="ECO:0007669"/>
    <property type="project" value="UniProtKB-UniRule"/>
</dbReference>
<keyword evidence="9" id="KW-0378">Hydrolase</keyword>
<evidence type="ECO:0000256" key="5">
    <source>
        <dbReference type="ARBA" id="ARBA00023186"/>
    </source>
</evidence>
<dbReference type="RefSeq" id="WP_079547384.1">
    <property type="nucleotide sequence ID" value="NZ_CP117826.1"/>
</dbReference>
<feature type="binding site" evidence="6 7">
    <location>
        <position position="36"/>
    </location>
    <ligand>
        <name>Zn(2+)</name>
        <dbReference type="ChEBI" id="CHEBI:29105"/>
    </ligand>
</feature>
<dbReference type="PANTHER" id="PTHR48102">
    <property type="entry name" value="ATP-DEPENDENT CLP PROTEASE ATP-BINDING SUBUNIT CLPX-LIKE, MITOCHONDRIAL-RELATED"/>
    <property type="match status" value="1"/>
</dbReference>
<dbReference type="SMART" id="SM00382">
    <property type="entry name" value="AAA"/>
    <property type="match status" value="1"/>
</dbReference>
<feature type="domain" description="ClpX-type ZB" evidence="8">
    <location>
        <begin position="2"/>
        <end position="55"/>
    </location>
</feature>
<name>A0AAU8A9F5_9FIRM</name>
<dbReference type="GO" id="GO:0009376">
    <property type="term" value="C:HslUV protease complex"/>
    <property type="evidence" value="ECO:0007669"/>
    <property type="project" value="TreeGrafter"/>
</dbReference>
<organism evidence="9">
    <name type="scientific">Christensenella massiliensis</name>
    <dbReference type="NCBI Taxonomy" id="1805714"/>
    <lineage>
        <taxon>Bacteria</taxon>
        <taxon>Bacillati</taxon>
        <taxon>Bacillota</taxon>
        <taxon>Clostridia</taxon>
        <taxon>Christensenellales</taxon>
        <taxon>Christensenellaceae</taxon>
        <taxon>Christensenella</taxon>
    </lineage>
</organism>
<dbReference type="InterPro" id="IPR046425">
    <property type="entry name" value="ClpX_bact"/>
</dbReference>
<dbReference type="FunFam" id="1.10.8.60:FF:000002">
    <property type="entry name" value="ATP-dependent Clp protease ATP-binding subunit ClpX"/>
    <property type="match status" value="1"/>
</dbReference>
<evidence type="ECO:0000313" key="9">
    <source>
        <dbReference type="EMBL" id="XCC62823.1"/>
    </source>
</evidence>
<reference evidence="9" key="1">
    <citation type="submission" date="2023-02" db="EMBL/GenBank/DDBJ databases">
        <title>Gut commensal Christensenella minuta modulates host metabolism via a new class of secondary bile acids.</title>
        <authorList>
            <person name="Liu C."/>
        </authorList>
    </citation>
    <scope>NUCLEOTIDE SEQUENCE</scope>
    <source>
        <strain evidence="9">CA70</strain>
    </source>
</reference>
<dbReference type="FunFam" id="3.40.50.300:FF:000005">
    <property type="entry name" value="ATP-dependent Clp protease ATP-binding subunit ClpX"/>
    <property type="match status" value="1"/>
</dbReference>
<dbReference type="PROSITE" id="PS51902">
    <property type="entry name" value="CLPX_ZB"/>
    <property type="match status" value="1"/>
</dbReference>
<dbReference type="Gene3D" id="1.10.8.60">
    <property type="match status" value="1"/>
</dbReference>
<keyword evidence="3 6" id="KW-0862">Zinc</keyword>
<keyword evidence="1 6" id="KW-0479">Metal-binding</keyword>
<evidence type="ECO:0000256" key="4">
    <source>
        <dbReference type="ARBA" id="ARBA00022840"/>
    </source>
</evidence>
<evidence type="ECO:0000256" key="1">
    <source>
        <dbReference type="ARBA" id="ARBA00022723"/>
    </source>
</evidence>
<keyword evidence="9" id="KW-0645">Protease</keyword>
<sequence length="425" mass="47118">MYDNYNEGDSQIKCSFCGKTQDEVRRLVAGPGVYICDECVELCREIIDEEFKEAAKFELKEIPKPSEIVNILNDYVIGQDKAKKYLAVAVYNHYKRINAEAAEDDTEVQKSNILMLGPTGSGKTLLAQTLARILNVPFAIADATSLTEAGYVGEDVENILLKLIQAADFDIERAQKGIIYVDEIDKIARKTDNPSITRDVSGEGVQQALLKILEGTVASVPPQGGRKHPHQDFLQIDTTNILFICGGAFDGLDSIIESRVGKKTMGFGADVKSKKEKDISALLEQLQTEDLLKFGLIPEFVGRLPVVVNLQSLDEQALVEILKKPKNALTKQYRKLFAIDGVELEFEDEALEEVAKLAIEQKTGARGLRSIIETSMMDIMYDLPSRNDVLKCVITKDTIDSRKPMLVMGEKPALPKARDKEETAS</sequence>
<dbReference type="Gene3D" id="3.40.50.300">
    <property type="entry name" value="P-loop containing nucleotide triphosphate hydrolases"/>
    <property type="match status" value="1"/>
</dbReference>
<dbReference type="SMART" id="SM00994">
    <property type="entry name" value="zf-C4_ClpX"/>
    <property type="match status" value="1"/>
</dbReference>
<dbReference type="Pfam" id="PF07724">
    <property type="entry name" value="AAA_2"/>
    <property type="match status" value="1"/>
</dbReference>
<dbReference type="GO" id="GO:0051082">
    <property type="term" value="F:unfolded protein binding"/>
    <property type="evidence" value="ECO:0007669"/>
    <property type="project" value="UniProtKB-UniRule"/>
</dbReference>
<proteinExistence type="inferred from homology"/>
<dbReference type="Pfam" id="PF06689">
    <property type="entry name" value="zf-C4_ClpX"/>
    <property type="match status" value="1"/>
</dbReference>
<dbReference type="InterPro" id="IPR010603">
    <property type="entry name" value="Znf_CppX_C4"/>
</dbReference>
<comment type="function">
    <text evidence="6">ATP-dependent specificity component of the Clp protease. It directs the protease to specific substrates. Can perform chaperone functions in the absence of ClpP.</text>
</comment>
<dbReference type="InterPro" id="IPR003959">
    <property type="entry name" value="ATPase_AAA_core"/>
</dbReference>
<accession>A0AAU8A9F5</accession>
<dbReference type="GO" id="GO:0008270">
    <property type="term" value="F:zinc ion binding"/>
    <property type="evidence" value="ECO:0007669"/>
    <property type="project" value="UniProtKB-UniRule"/>
</dbReference>
<feature type="binding site" evidence="6 7">
    <location>
        <position position="17"/>
    </location>
    <ligand>
        <name>Zn(2+)</name>
        <dbReference type="ChEBI" id="CHEBI:29105"/>
    </ligand>
</feature>
<dbReference type="InterPro" id="IPR003593">
    <property type="entry name" value="AAA+_ATPase"/>
</dbReference>
<gene>
    <name evidence="6 9" type="primary">clpX</name>
    <name evidence="9" type="ORF">PUP29_02550</name>
</gene>
<dbReference type="HAMAP" id="MF_00175">
    <property type="entry name" value="ClpX"/>
    <property type="match status" value="1"/>
</dbReference>
<evidence type="ECO:0000256" key="7">
    <source>
        <dbReference type="PROSITE-ProRule" id="PRU01250"/>
    </source>
</evidence>
<dbReference type="InterPro" id="IPR004487">
    <property type="entry name" value="Clp_protease_ATP-bd_su_ClpX"/>
</dbReference>
<dbReference type="NCBIfam" id="TIGR00382">
    <property type="entry name" value="clpX"/>
    <property type="match status" value="1"/>
</dbReference>
<keyword evidence="4 6" id="KW-0067">ATP-binding</keyword>
<dbReference type="GO" id="GO:0051301">
    <property type="term" value="P:cell division"/>
    <property type="evidence" value="ECO:0007669"/>
    <property type="project" value="TreeGrafter"/>
</dbReference>
<keyword evidence="5 6" id="KW-0143">Chaperone</keyword>
<dbReference type="SUPFAM" id="SSF57716">
    <property type="entry name" value="Glucocorticoid receptor-like (DNA-binding domain)"/>
    <property type="match status" value="1"/>
</dbReference>
<dbReference type="InterPro" id="IPR019489">
    <property type="entry name" value="Clp_ATPase_C"/>
</dbReference>
<evidence type="ECO:0000259" key="8">
    <source>
        <dbReference type="PROSITE" id="PS51902"/>
    </source>
</evidence>
<evidence type="ECO:0000256" key="6">
    <source>
        <dbReference type="HAMAP-Rule" id="MF_00175"/>
    </source>
</evidence>
<protein>
    <recommendedName>
        <fullName evidence="6">ATP-dependent Clp protease ATP-binding subunit ClpX</fullName>
    </recommendedName>
</protein>
<dbReference type="InterPro" id="IPR027417">
    <property type="entry name" value="P-loop_NTPase"/>
</dbReference>
<dbReference type="InterPro" id="IPR038366">
    <property type="entry name" value="Znf_CppX_C4_sf"/>
</dbReference>
<feature type="binding site" evidence="6 7">
    <location>
        <position position="39"/>
    </location>
    <ligand>
        <name>Zn(2+)</name>
        <dbReference type="ChEBI" id="CHEBI:29105"/>
    </ligand>
</feature>
<dbReference type="CDD" id="cd19497">
    <property type="entry name" value="RecA-like_ClpX"/>
    <property type="match status" value="1"/>
</dbReference>
<dbReference type="GO" id="GO:0046983">
    <property type="term" value="F:protein dimerization activity"/>
    <property type="evidence" value="ECO:0007669"/>
    <property type="project" value="UniProtKB-UniRule"/>
</dbReference>
<dbReference type="SUPFAM" id="SSF52540">
    <property type="entry name" value="P-loop containing nucleoside triphosphate hydrolases"/>
    <property type="match status" value="1"/>
</dbReference>
<dbReference type="EMBL" id="CP117826">
    <property type="protein sequence ID" value="XCC62823.1"/>
    <property type="molecule type" value="Genomic_DNA"/>
</dbReference>
<dbReference type="Gene3D" id="6.20.220.10">
    <property type="entry name" value="ClpX chaperone, C4-type zinc finger domain"/>
    <property type="match status" value="1"/>
</dbReference>
<dbReference type="AlphaFoldDB" id="A0AAU8A9F5"/>
<dbReference type="PANTHER" id="PTHR48102:SF7">
    <property type="entry name" value="ATP-DEPENDENT CLP PROTEASE ATP-BINDING SUBUNIT CLPX-LIKE, MITOCHONDRIAL"/>
    <property type="match status" value="1"/>
</dbReference>
<comment type="similarity">
    <text evidence="6 7">Belongs to the ClpX chaperone family.</text>
</comment>
<dbReference type="SMART" id="SM01086">
    <property type="entry name" value="ClpB_D2-small"/>
    <property type="match status" value="1"/>
</dbReference>
<dbReference type="InterPro" id="IPR050052">
    <property type="entry name" value="ATP-dep_Clp_protease_ClpX"/>
</dbReference>